<evidence type="ECO:0000313" key="6">
    <source>
        <dbReference type="Proteomes" id="UP000254572"/>
    </source>
</evidence>
<dbReference type="AlphaFoldDB" id="A0A381E518"/>
<keyword evidence="5" id="KW-0378">Hydrolase</keyword>
<name>A0A381E518_9GAMM</name>
<keyword evidence="6" id="KW-1185">Reference proteome</keyword>
<dbReference type="InterPro" id="IPR040239">
    <property type="entry name" value="HcpB-like"/>
</dbReference>
<evidence type="ECO:0000256" key="2">
    <source>
        <dbReference type="ARBA" id="ARBA00022737"/>
    </source>
</evidence>
<dbReference type="InterPro" id="IPR006597">
    <property type="entry name" value="Sel1-like"/>
</dbReference>
<comment type="similarity">
    <text evidence="1">Belongs to the hcp beta-lactamase family.</text>
</comment>
<dbReference type="EC" id="3.5.2.6" evidence="5"/>
<feature type="chain" id="PRO_5039912491" evidence="4">
    <location>
        <begin position="20"/>
        <end position="187"/>
    </location>
</feature>
<feature type="region of interest" description="Disordered" evidence="3">
    <location>
        <begin position="158"/>
        <end position="187"/>
    </location>
</feature>
<feature type="signal peptide" evidence="4">
    <location>
        <begin position="1"/>
        <end position="19"/>
    </location>
</feature>
<evidence type="ECO:0000256" key="4">
    <source>
        <dbReference type="SAM" id="SignalP"/>
    </source>
</evidence>
<dbReference type="SMART" id="SM00671">
    <property type="entry name" value="SEL1"/>
    <property type="match status" value="2"/>
</dbReference>
<feature type="compositionally biased region" description="Basic and acidic residues" evidence="3">
    <location>
        <begin position="172"/>
        <end position="187"/>
    </location>
</feature>
<dbReference type="SUPFAM" id="SSF81901">
    <property type="entry name" value="HCP-like"/>
    <property type="match status" value="1"/>
</dbReference>
<evidence type="ECO:0000256" key="1">
    <source>
        <dbReference type="ARBA" id="ARBA00008486"/>
    </source>
</evidence>
<reference evidence="5 6" key="1">
    <citation type="submission" date="2018-06" db="EMBL/GenBank/DDBJ databases">
        <authorList>
            <consortium name="Pathogen Informatics"/>
            <person name="Doyle S."/>
        </authorList>
    </citation>
    <scope>NUCLEOTIDE SEQUENCE [LARGE SCALE GENOMIC DNA]</scope>
    <source>
        <strain evidence="5 6">NCTC13294</strain>
    </source>
</reference>
<proteinExistence type="inferred from homology"/>
<protein>
    <submittedName>
        <fullName evidence="5">Beta-lactamase hcpC</fullName>
        <ecNumber evidence="5">3.5.2.6</ecNumber>
    </submittedName>
</protein>
<sequence>MKNVFALTLAALLLAPAHARDYTNLDEKGAEKLLQECEKDQLDSCVTLALWLRDVMEAPASAYELLKKACDGGNMKGCNVLGNLYLDPYSGLGMDQKQAKALYEKACTGGYSNACTNLRGLKEEKATTPAEDDNAKQARLQSLYNSCMMENDAACAALQREMESQPAAGGQQRKEQQRKEKPSRLDK</sequence>
<keyword evidence="4" id="KW-0732">Signal</keyword>
<gene>
    <name evidence="5" type="primary">hcpC_7</name>
    <name evidence="5" type="ORF">NCTC13294_01031</name>
</gene>
<dbReference type="InterPro" id="IPR011990">
    <property type="entry name" value="TPR-like_helical_dom_sf"/>
</dbReference>
<organism evidence="5 6">
    <name type="scientific">Cardiobacterium valvarum</name>
    <dbReference type="NCBI Taxonomy" id="194702"/>
    <lineage>
        <taxon>Bacteria</taxon>
        <taxon>Pseudomonadati</taxon>
        <taxon>Pseudomonadota</taxon>
        <taxon>Gammaproteobacteria</taxon>
        <taxon>Cardiobacteriales</taxon>
        <taxon>Cardiobacteriaceae</taxon>
        <taxon>Cardiobacterium</taxon>
    </lineage>
</organism>
<dbReference type="PANTHER" id="PTHR13891">
    <property type="entry name" value="CYTOCHROME C OXIDASE ASSEMBLY FACTOR 7"/>
    <property type="match status" value="1"/>
</dbReference>
<dbReference type="Proteomes" id="UP000254572">
    <property type="component" value="Unassembled WGS sequence"/>
</dbReference>
<dbReference type="GO" id="GO:0008800">
    <property type="term" value="F:beta-lactamase activity"/>
    <property type="evidence" value="ECO:0007669"/>
    <property type="project" value="UniProtKB-EC"/>
</dbReference>
<keyword evidence="2" id="KW-0677">Repeat</keyword>
<dbReference type="Gene3D" id="1.25.40.10">
    <property type="entry name" value="Tetratricopeptide repeat domain"/>
    <property type="match status" value="1"/>
</dbReference>
<dbReference type="EMBL" id="UFUW01000001">
    <property type="protein sequence ID" value="SUX21536.1"/>
    <property type="molecule type" value="Genomic_DNA"/>
</dbReference>
<evidence type="ECO:0000256" key="3">
    <source>
        <dbReference type="SAM" id="MobiDB-lite"/>
    </source>
</evidence>
<evidence type="ECO:0000313" key="5">
    <source>
        <dbReference type="EMBL" id="SUX21536.1"/>
    </source>
</evidence>
<accession>A0A381E518</accession>
<dbReference type="RefSeq" id="WP_174904598.1">
    <property type="nucleotide sequence ID" value="NZ_JBHLZC010000001.1"/>
</dbReference>
<dbReference type="PANTHER" id="PTHR13891:SF1">
    <property type="entry name" value="CYTOCHROME C OXIDASE ASSEMBLY FACTOR 7"/>
    <property type="match status" value="1"/>
</dbReference>